<dbReference type="Proteomes" id="UP000053557">
    <property type="component" value="Unassembled WGS sequence"/>
</dbReference>
<evidence type="ECO:0000313" key="2">
    <source>
        <dbReference type="Proteomes" id="UP000053557"/>
    </source>
</evidence>
<proteinExistence type="predicted"/>
<dbReference type="EMBL" id="LPVJ01000027">
    <property type="protein sequence ID" value="KUO96146.1"/>
    <property type="molecule type" value="Genomic_DNA"/>
</dbReference>
<organism evidence="1 2">
    <name type="scientific">Ferroacidibacillus organovorans</name>
    <dbReference type="NCBI Taxonomy" id="1765683"/>
    <lineage>
        <taxon>Bacteria</taxon>
        <taxon>Bacillati</taxon>
        <taxon>Bacillota</taxon>
        <taxon>Bacilli</taxon>
        <taxon>Bacillales</taxon>
        <taxon>Alicyclobacillaceae</taxon>
        <taxon>Ferroacidibacillus</taxon>
    </lineage>
</organism>
<name>A0A101XRF5_9BACL</name>
<protein>
    <recommendedName>
        <fullName evidence="3">Replication-relaxation</fullName>
    </recommendedName>
</protein>
<accession>A0A101XRF5</accession>
<evidence type="ECO:0008006" key="3">
    <source>
        <dbReference type="Google" id="ProtNLM"/>
    </source>
</evidence>
<reference evidence="1 2" key="1">
    <citation type="submission" date="2015-12" db="EMBL/GenBank/DDBJ databases">
        <title>Draft genome sequence of Acidibacillus ferrooxidans ITV001, isolated from a chalcopyrite acid mine drainage site in Brazil.</title>
        <authorList>
            <person name="Dall'Agnol H."/>
            <person name="Nancucheo I."/>
            <person name="Johnson B."/>
            <person name="Oliveira R."/>
            <person name="Leite L."/>
            <person name="Pylro V."/>
            <person name="Nunes G.L."/>
            <person name="Tzotzos G."/>
            <person name="Fernandes G.R."/>
            <person name="Dutra J."/>
            <person name="Orellana S.C."/>
            <person name="Oliveira G."/>
        </authorList>
    </citation>
    <scope>NUCLEOTIDE SEQUENCE [LARGE SCALE GENOMIC DNA]</scope>
    <source>
        <strain evidence="2">ITV01</strain>
    </source>
</reference>
<comment type="caution">
    <text evidence="1">The sequence shown here is derived from an EMBL/GenBank/DDBJ whole genome shotgun (WGS) entry which is preliminary data.</text>
</comment>
<dbReference type="Pfam" id="PF13814">
    <property type="entry name" value="Replic_Relax"/>
    <property type="match status" value="1"/>
</dbReference>
<dbReference type="AlphaFoldDB" id="A0A101XRF5"/>
<gene>
    <name evidence="1" type="ORF">ATW55_14530</name>
</gene>
<dbReference type="RefSeq" id="WP_067714945.1">
    <property type="nucleotide sequence ID" value="NZ_LPVJ01000027.1"/>
</dbReference>
<keyword evidence="2" id="KW-1185">Reference proteome</keyword>
<dbReference type="OrthoDB" id="2562278at2"/>
<evidence type="ECO:0000313" key="1">
    <source>
        <dbReference type="EMBL" id="KUO96146.1"/>
    </source>
</evidence>
<dbReference type="InterPro" id="IPR025855">
    <property type="entry name" value="Replic_Relax"/>
</dbReference>
<sequence>MFVPRHIEREILLALYRFSLLTTEQLSVLLHYEQPTLYAAFRTLKQKGWTESLSLDFLPRNVKGWVLTKGGMEVAFGLTKEYRTRLLRESSLFAGQTEHLYGSNQFFIDLIRTSLAGELSEGLIDWIGMRDAGERYSITDRNGKRSTPLRPDGIGTYRFRDESEVIFHVEYDTGSEHLWVLHNKLWQYADVLKSFWANVSLANVLFITRDARRSERIRTLWRDMCKDAFLRQPIPAVWTATESSLASGHLFDSVWQGVEGEPVSFLYFPRFEGGHADRSIPFGKQVRIQPTFGKTHRKGPAKEGDA</sequence>